<proteinExistence type="predicted"/>
<comment type="caution">
    <text evidence="1">The sequence shown here is derived from an EMBL/GenBank/DDBJ whole genome shotgun (WGS) entry which is preliminary data.</text>
</comment>
<protein>
    <recommendedName>
        <fullName evidence="3">Lipoprotein</fullName>
    </recommendedName>
</protein>
<dbReference type="PROSITE" id="PS51257">
    <property type="entry name" value="PROKAR_LIPOPROTEIN"/>
    <property type="match status" value="1"/>
</dbReference>
<accession>A0A829YHQ5</accession>
<sequence>MFEWIRPRFMLVLIATLGACTKPEDPSDRTARETQRNLELSQIRLDPARCPGGGDGMLYVALGELVMRVPNFSAPGLRGPVYSGAEKLPRPPMPDAPEGCKQHPARAQVLHLSLLVAQSPDHIAAPLRAIGVYRSDGRAHMQEVNEGAFDRARARSDCMTSPSGLTICGRREEGLRVATGMQVAGGNVAGGPRWVAACGFGSGSILVDDCTVYYRLRKHMLVKYLFNQQQVSLERMFELDPAIRDWLNSLVVENYPWPGPSMSKQTSSKER</sequence>
<dbReference type="Proteomes" id="UP000445000">
    <property type="component" value="Unassembled WGS sequence"/>
</dbReference>
<dbReference type="EMBL" id="BLJN01000005">
    <property type="protein sequence ID" value="GFE82770.1"/>
    <property type="molecule type" value="Genomic_DNA"/>
</dbReference>
<evidence type="ECO:0000313" key="2">
    <source>
        <dbReference type="Proteomes" id="UP000445000"/>
    </source>
</evidence>
<dbReference type="RefSeq" id="WP_161814423.1">
    <property type="nucleotide sequence ID" value="NZ_BLJN01000005.1"/>
</dbReference>
<name>A0A829YHQ5_9GAMM</name>
<evidence type="ECO:0000313" key="1">
    <source>
        <dbReference type="EMBL" id="GFE82770.1"/>
    </source>
</evidence>
<gene>
    <name evidence="1" type="ORF">GCM10011487_47700</name>
</gene>
<organism evidence="1 2">
    <name type="scientific">Steroidobacter agaridevorans</name>
    <dbReference type="NCBI Taxonomy" id="2695856"/>
    <lineage>
        <taxon>Bacteria</taxon>
        <taxon>Pseudomonadati</taxon>
        <taxon>Pseudomonadota</taxon>
        <taxon>Gammaproteobacteria</taxon>
        <taxon>Steroidobacterales</taxon>
        <taxon>Steroidobacteraceae</taxon>
        <taxon>Steroidobacter</taxon>
    </lineage>
</organism>
<keyword evidence="2" id="KW-1185">Reference proteome</keyword>
<evidence type="ECO:0008006" key="3">
    <source>
        <dbReference type="Google" id="ProtNLM"/>
    </source>
</evidence>
<reference evidence="2" key="1">
    <citation type="submission" date="2020-01" db="EMBL/GenBank/DDBJ databases">
        <title>'Steroidobacter agaridevorans' sp. nov., agar-degrading bacteria isolated from rhizosphere soils.</title>
        <authorList>
            <person name="Ikenaga M."/>
            <person name="Kataoka M."/>
            <person name="Murouchi A."/>
            <person name="Katsuragi S."/>
            <person name="Sakai M."/>
        </authorList>
    </citation>
    <scope>NUCLEOTIDE SEQUENCE [LARGE SCALE GENOMIC DNA]</scope>
    <source>
        <strain evidence="2">YU21-B</strain>
    </source>
</reference>
<dbReference type="AlphaFoldDB" id="A0A829YHQ5"/>